<sequence>MKRSRWLTSVCIAALAWLTIPGLGPDIARIEAGWGVKITPGDWRGPLSYPPVVTLPDTAVVRALASLTVRGHEKVPRYQRSAFGQTWADVDRNGCDTRNDILARDLRNTTFRPGTHRCVVTSGQLLDPYTGKTINFVKGQKTSEAVQIDHVVALANAWQSGAWRWDAHRREEFANEPRNLLAVDGPANQEKSADDAAHWLPANSDFQCMYVTTQIQVKSAWGLSVTSEEKDAMARVLANCPLPSGRTEISPPHADTGGS</sequence>
<organism evidence="2 3">
    <name type="scientific">Arcanobacterium canis</name>
    <dbReference type="NCBI Taxonomy" id="999183"/>
    <lineage>
        <taxon>Bacteria</taxon>
        <taxon>Bacillati</taxon>
        <taxon>Actinomycetota</taxon>
        <taxon>Actinomycetes</taxon>
        <taxon>Actinomycetales</taxon>
        <taxon>Actinomycetaceae</taxon>
        <taxon>Arcanobacterium</taxon>
    </lineage>
</organism>
<keyword evidence="3" id="KW-1185">Reference proteome</keyword>
<accession>A0ABY8FZT3</accession>
<keyword evidence="2" id="KW-0540">Nuclease</keyword>
<evidence type="ECO:0000313" key="3">
    <source>
        <dbReference type="Proteomes" id="UP001215216"/>
    </source>
</evidence>
<feature type="domain" description="GmrSD restriction endonucleases C-terminal" evidence="1">
    <location>
        <begin position="96"/>
        <end position="236"/>
    </location>
</feature>
<reference evidence="2 3" key="1">
    <citation type="submission" date="2023-03" db="EMBL/GenBank/DDBJ databases">
        <title>Complete genome of Arcanobacterium canis strain DSM 25104 isolated in 2010 from a canine otitis externa in Germany.</title>
        <authorList>
            <person name="Borowiak M."/>
            <person name="Kreitlow A."/>
            <person name="Malorny B."/>
            <person name="Laemmler C."/>
            <person name="Prenger-Berninghoff E."/>
            <person name="Ploetz M."/>
            <person name="Abdulmawjood A."/>
        </authorList>
    </citation>
    <scope>NUCLEOTIDE SEQUENCE [LARGE SCALE GENOMIC DNA]</scope>
    <source>
        <strain evidence="2 3">DSM 25104</strain>
    </source>
</reference>
<name>A0ABY8FZT3_9ACTO</name>
<dbReference type="RefSeq" id="WP_278013399.1">
    <property type="nucleotide sequence ID" value="NZ_CP121208.1"/>
</dbReference>
<dbReference type="InterPro" id="IPR011089">
    <property type="entry name" value="GmrSD_C"/>
</dbReference>
<dbReference type="GO" id="GO:0004519">
    <property type="term" value="F:endonuclease activity"/>
    <property type="evidence" value="ECO:0007669"/>
    <property type="project" value="UniProtKB-KW"/>
</dbReference>
<protein>
    <submittedName>
        <fullName evidence="2">HNH endonuclease family protein</fullName>
    </submittedName>
</protein>
<dbReference type="Proteomes" id="UP001215216">
    <property type="component" value="Chromosome"/>
</dbReference>
<dbReference type="PANTHER" id="PTHR24094">
    <property type="entry name" value="SECRETED PROTEIN"/>
    <property type="match status" value="1"/>
</dbReference>
<dbReference type="Pfam" id="PF07510">
    <property type="entry name" value="GmrSD_C"/>
    <property type="match status" value="1"/>
</dbReference>
<gene>
    <name evidence="2" type="ORF">P7079_03255</name>
</gene>
<dbReference type="PANTHER" id="PTHR24094:SF15">
    <property type="entry name" value="AMP-DEPENDENT SYNTHETASE_LIGASE DOMAIN-CONTAINING PROTEIN-RELATED"/>
    <property type="match status" value="1"/>
</dbReference>
<keyword evidence="2" id="KW-0255">Endonuclease</keyword>
<evidence type="ECO:0000259" key="1">
    <source>
        <dbReference type="Pfam" id="PF07510"/>
    </source>
</evidence>
<proteinExistence type="predicted"/>
<evidence type="ECO:0000313" key="2">
    <source>
        <dbReference type="EMBL" id="WFM84004.1"/>
    </source>
</evidence>
<dbReference type="EMBL" id="CP121208">
    <property type="protein sequence ID" value="WFM84004.1"/>
    <property type="molecule type" value="Genomic_DNA"/>
</dbReference>
<keyword evidence="2" id="KW-0378">Hydrolase</keyword>